<sequence length="1497" mass="160051">MLGCIVLPSFAATNYVLSPGMDLSDLPSCSTNNWDINPFTNVYHCRNGKVELDTRDSIEASSNSVLKADDGFSFDGKNTIGSPSARIDLESSWGSIDWSENANKLYGGITANSSDISLEDVEVTGGVVTGGDIDIKDSSIGGEVSSSNNKVTIKDSDVGGNINASGDIVIEGVEVAGSITTPNNQITIKDSDVAGDIYANGDIVIEESEVTGNITTPNNKITIKESDVVGNISANGDVVIEDSNIRGNIISTNNKVELKDGTQVIGDVTAGQPNWGTVYVKDGSSVVGTCLYRTEPENACNSADLPEPVALYHLEESWTGANGEVKDSSGNGLHGRAYNGASTEPASSNSALPAIDMMGTCGYGSFVNSQDQYVEITDNSLLDMDGSFTVSAWIYPKSLPDSDLFSIVSKDSNFEFHLNSDGKIFWWWLDEDGDEHSITSNKSVSLDQWSFITIRYDEDKERAELYIDAKKRGNRKSEQPEINSKPLQIGHEGYPGRAFDGFIDEVQIFDIALSKQQIQVLMEQRHECSSSPELQCFTDDFNNGSLSDLWVTSTSKGSFTPGIVNNRLRFTEAVRNQATASSYQRLFPARDNLVEVEFDHFAYGGNGADGIAIVLSDATVTPSAGAFGGPLGYGFKRNEPGFSGGWLGVGIDEYGNFSNEGGTGSEPGRRRQSVALRGSGVGETGYKYLAGACNNGNSNQSGNCLDPKVDDNNTSDPSQVHRYKIVVDSRNTGQSNVEIFRRIGAGSNWQTIVGPIDVLASQYAQSPIPEDFLLSITGSTGGSRNNHEIDNFQVCALNSRPIEDQIDHFRFSHTGSGLTCNAEEVTIQACKNSTCSELYTGSVTATLTPSSVSGGGGWVGGNEVTFSGGSAKFDLRKNQPGTVTIGVSGSSPTTKPFSTTLCSSGGSAFASDKCAISFQESGFVVDVADMYANSAATAVIKAVKASDSSQQCVPSFGNVTKKVGFWSTYISPDIDNVIEQAKISIDSQEIATEEGSLSSIDIQFDNNGEAVLNLNYPEAGQMQLNAKYSGQGDESGLTLVGSDQFVSVPKALGVVAKNSSGADGSCSDANISCNVFTKAGQEFSQQVIAYAEPESDGTAVVTKNYTNGVTLEHEIIAPSTADGGVVGVLGTSSATITLGEMTTINQSVSEVGVFDFKVKPNTYLGSSLDTPDGVASNVGRFVPAYFNVQPSAQAPMLRSVCQVGTEWFTYIGQSFSYLVNPSLVLNPVVVDGSSVTSNYFIGQWWRYSGNWAGRSYASSNGLGIEFNPDNLASLQRADTSGSQLELVDEKVTYVKQVTPIEPFDASFDLTVSKADLTDLDNVCFKTADSNSANDCLSHTFSDVDGNMQLRWGQMLIHNTYGAEVSPVRQRVEVQHFANNRFQTNTADSCTDFVAVGRFSFTSSDYNVVINGSPTQPEVNASLMNSTIDKGEGWIEFSAPGANATGEISTSFNLETHGIPWLKRDISGNSAFDEQESGVVQFGIYRGNDRVIWWSEKN</sequence>
<dbReference type="PATRIC" id="fig|579748.3.peg.3160"/>
<dbReference type="SUPFAM" id="SSF49899">
    <property type="entry name" value="Concanavalin A-like lectins/glucanases"/>
    <property type="match status" value="2"/>
</dbReference>
<keyword evidence="2" id="KW-1015">Disulfide bond</keyword>
<dbReference type="PANTHER" id="PTHR47635:SF2">
    <property type="entry name" value="LAMG-LIKE JELLYROLL FOLD DOMAIN-CONTAINING PROTEIN"/>
    <property type="match status" value="1"/>
</dbReference>
<name>A0A0F4NG10_9VIBR</name>
<reference evidence="4 5" key="1">
    <citation type="journal article" date="2015" name="BMC Genomics">
        <title>Genome mining reveals unlocked bioactive potential of marine Gram-negative bacteria.</title>
        <authorList>
            <person name="Machado H."/>
            <person name="Sonnenschein E.C."/>
            <person name="Melchiorsen J."/>
            <person name="Gram L."/>
        </authorList>
    </citation>
    <scope>NUCLEOTIDE SEQUENCE [LARGE SCALE GENOMIC DNA]</scope>
    <source>
        <strain evidence="4 5">S2757</strain>
    </source>
</reference>
<dbReference type="SMART" id="SM00560">
    <property type="entry name" value="LamGL"/>
    <property type="match status" value="1"/>
</dbReference>
<dbReference type="PANTHER" id="PTHR47635">
    <property type="entry name" value="CUB DOMAIN-CONTAINING PROTEIN"/>
    <property type="match status" value="1"/>
</dbReference>
<dbReference type="InterPro" id="IPR006558">
    <property type="entry name" value="LamG-like"/>
</dbReference>
<keyword evidence="5" id="KW-1185">Reference proteome</keyword>
<evidence type="ECO:0000259" key="3">
    <source>
        <dbReference type="SMART" id="SM00560"/>
    </source>
</evidence>
<evidence type="ECO:0000256" key="2">
    <source>
        <dbReference type="ARBA" id="ARBA00023157"/>
    </source>
</evidence>
<dbReference type="Gene3D" id="2.60.120.200">
    <property type="match status" value="2"/>
</dbReference>
<evidence type="ECO:0000256" key="1">
    <source>
        <dbReference type="ARBA" id="ARBA00022729"/>
    </source>
</evidence>
<gene>
    <name evidence="4" type="ORF">TW81_15305</name>
</gene>
<accession>A0A0F4NG10</accession>
<dbReference type="InterPro" id="IPR046524">
    <property type="entry name" value="DUF6701"/>
</dbReference>
<organism evidence="4 5">
    <name type="scientific">Vibrio galatheae</name>
    <dbReference type="NCBI Taxonomy" id="579748"/>
    <lineage>
        <taxon>Bacteria</taxon>
        <taxon>Pseudomonadati</taxon>
        <taxon>Pseudomonadota</taxon>
        <taxon>Gammaproteobacteria</taxon>
        <taxon>Vibrionales</taxon>
        <taxon>Vibrionaceae</taxon>
        <taxon>Vibrio</taxon>
    </lineage>
</organism>
<protein>
    <recommendedName>
        <fullName evidence="3">LamG-like jellyroll fold domain-containing protein</fullName>
    </recommendedName>
</protein>
<dbReference type="InterPro" id="IPR013320">
    <property type="entry name" value="ConA-like_dom_sf"/>
</dbReference>
<proteinExistence type="predicted"/>
<keyword evidence="1" id="KW-0732">Signal</keyword>
<dbReference type="Pfam" id="PF20419">
    <property type="entry name" value="DUF6701"/>
    <property type="match status" value="1"/>
</dbReference>
<evidence type="ECO:0000313" key="4">
    <source>
        <dbReference type="EMBL" id="KJY82052.1"/>
    </source>
</evidence>
<dbReference type="EMBL" id="JXXV01000027">
    <property type="protein sequence ID" value="KJY82052.1"/>
    <property type="molecule type" value="Genomic_DNA"/>
</dbReference>
<evidence type="ECO:0000313" key="5">
    <source>
        <dbReference type="Proteomes" id="UP000033673"/>
    </source>
</evidence>
<dbReference type="Proteomes" id="UP000033673">
    <property type="component" value="Unassembled WGS sequence"/>
</dbReference>
<feature type="domain" description="LamG-like jellyroll fold" evidence="3">
    <location>
        <begin position="386"/>
        <end position="516"/>
    </location>
</feature>
<dbReference type="STRING" id="579748.TW81_15305"/>
<comment type="caution">
    <text evidence="4">The sequence shown here is derived from an EMBL/GenBank/DDBJ whole genome shotgun (WGS) entry which is preliminary data.</text>
</comment>
<dbReference type="Pfam" id="PF13385">
    <property type="entry name" value="Laminin_G_3"/>
    <property type="match status" value="1"/>
</dbReference>